<dbReference type="GO" id="GO:0009250">
    <property type="term" value="P:glucan biosynthetic process"/>
    <property type="evidence" value="ECO:0007669"/>
    <property type="project" value="InterPro"/>
</dbReference>
<gene>
    <name evidence="4" type="ORF">SAMN04488543_0870</name>
</gene>
<dbReference type="EMBL" id="LT629749">
    <property type="protein sequence ID" value="SDR98597.1"/>
    <property type="molecule type" value="Genomic_DNA"/>
</dbReference>
<dbReference type="SUPFAM" id="SSF53756">
    <property type="entry name" value="UDP-Glycosyltransferase/glycogen phosphorylase"/>
    <property type="match status" value="1"/>
</dbReference>
<dbReference type="AlphaFoldDB" id="A0A1H1NI31"/>
<proteinExistence type="predicted"/>
<dbReference type="Pfam" id="PF13692">
    <property type="entry name" value="Glyco_trans_1_4"/>
    <property type="match status" value="1"/>
</dbReference>
<accession>A0A1H1NI31</accession>
<dbReference type="Proteomes" id="UP000199092">
    <property type="component" value="Chromosome I"/>
</dbReference>
<keyword evidence="5" id="KW-1185">Reference proteome</keyword>
<dbReference type="PANTHER" id="PTHR12526:SF590">
    <property type="entry name" value="ALPHA-MALTOSE-1-PHOSPHATE SYNTHASE"/>
    <property type="match status" value="1"/>
</dbReference>
<keyword evidence="1" id="KW-0328">Glycosyltransferase</keyword>
<reference evidence="4 5" key="1">
    <citation type="submission" date="2016-10" db="EMBL/GenBank/DDBJ databases">
        <authorList>
            <person name="de Groot N.N."/>
        </authorList>
    </citation>
    <scope>NUCLEOTIDE SEQUENCE [LARGE SCALE GENOMIC DNA]</scope>
    <source>
        <strain evidence="4 5">DSM 21741</strain>
    </source>
</reference>
<name>A0A1H1NI31_9ACTN</name>
<dbReference type="Gene3D" id="3.40.50.2000">
    <property type="entry name" value="Glycogen Phosphorylase B"/>
    <property type="match status" value="2"/>
</dbReference>
<protein>
    <submittedName>
        <fullName evidence="4">Glycogen synthase (ADP-glucose)</fullName>
    </submittedName>
</protein>
<dbReference type="InterPro" id="IPR011875">
    <property type="entry name" value="M1P_synthase"/>
</dbReference>
<feature type="domain" description="Glycosyltransferase subfamily 4-like N-terminal" evidence="3">
    <location>
        <begin position="26"/>
        <end position="187"/>
    </location>
</feature>
<dbReference type="Pfam" id="PF13439">
    <property type="entry name" value="Glyco_transf_4"/>
    <property type="match status" value="1"/>
</dbReference>
<evidence type="ECO:0000313" key="4">
    <source>
        <dbReference type="EMBL" id="SDR98597.1"/>
    </source>
</evidence>
<dbReference type="PANTHER" id="PTHR12526">
    <property type="entry name" value="GLYCOSYLTRANSFERASE"/>
    <property type="match status" value="1"/>
</dbReference>
<dbReference type="GO" id="GO:0016757">
    <property type="term" value="F:glycosyltransferase activity"/>
    <property type="evidence" value="ECO:0007669"/>
    <property type="project" value="UniProtKB-KW"/>
</dbReference>
<dbReference type="InterPro" id="IPR028098">
    <property type="entry name" value="Glyco_trans_4-like_N"/>
</dbReference>
<evidence type="ECO:0000256" key="1">
    <source>
        <dbReference type="ARBA" id="ARBA00022676"/>
    </source>
</evidence>
<dbReference type="NCBIfam" id="TIGR02149">
    <property type="entry name" value="glgA_Coryne"/>
    <property type="match status" value="1"/>
</dbReference>
<evidence type="ECO:0000313" key="5">
    <source>
        <dbReference type="Proteomes" id="UP000199092"/>
    </source>
</evidence>
<sequence length="403" mass="43075">MRSMRPASDDRLSISLLTREYPPTIYGGAGVHVAQLVPQLRKLVDVDVQCMGEPREGATAHPETYPPGANAALRVFGADLAMAAAVPDVDLVHSHTWYANLAGHLAGLFHDIPHVVSAHSLEPHRPWKAEQLGGGYQLSSWAERTAFEGADAVIAVSEGMRSDTLDSYRDLDPAKVHVVRNGIDTDEFAPDPGTDVVTGLGIDLDRPSVVFVGRITRQKGLIHLVRAAEQLDPGTQLVLLAGAPDTPEIAAQIGEAFAQVQARRGDVIWVEEMLPRASVRQVLSHATVFACPSVYEPLGIVNLEAMACETAVVASAVGGIPEVVVDGETGYLVPYDPAQAGDPAFVASFETALAERINALTADRSTADAFGLAGRQRCIDEFSWAKIAAETVDVYRQAQRAHG</sequence>
<evidence type="ECO:0000259" key="3">
    <source>
        <dbReference type="Pfam" id="PF13439"/>
    </source>
</evidence>
<dbReference type="STRING" id="546871.SAMN04488543_0870"/>
<evidence type="ECO:0000256" key="2">
    <source>
        <dbReference type="ARBA" id="ARBA00022679"/>
    </source>
</evidence>
<keyword evidence="2" id="KW-0808">Transferase</keyword>
<organism evidence="4 5">
    <name type="scientific">Friedmanniella luteola</name>
    <dbReference type="NCBI Taxonomy" id="546871"/>
    <lineage>
        <taxon>Bacteria</taxon>
        <taxon>Bacillati</taxon>
        <taxon>Actinomycetota</taxon>
        <taxon>Actinomycetes</taxon>
        <taxon>Propionibacteriales</taxon>
        <taxon>Nocardioidaceae</taxon>
        <taxon>Friedmanniella</taxon>
    </lineage>
</organism>
<dbReference type="CDD" id="cd03801">
    <property type="entry name" value="GT4_PimA-like"/>
    <property type="match status" value="1"/>
</dbReference>